<dbReference type="Gene3D" id="1.20.120.20">
    <property type="entry name" value="Apolipoprotein"/>
    <property type="match status" value="1"/>
</dbReference>
<dbReference type="OrthoDB" id="1360725at2"/>
<dbReference type="STRING" id="490189.SAMN02927903_00266"/>
<name>A0A1G5B6D3_9FLAO</name>
<dbReference type="Proteomes" id="UP000199354">
    <property type="component" value="Unassembled WGS sequence"/>
</dbReference>
<gene>
    <name evidence="1" type="ORF">SAMN02927903_00266</name>
</gene>
<dbReference type="EMBL" id="FMVF01000002">
    <property type="protein sequence ID" value="SCX85635.1"/>
    <property type="molecule type" value="Genomic_DNA"/>
</dbReference>
<sequence>MGLFGKDIKKIIQEVRDKTTYYSDDFRKDIEESFEELRSEYESNSEVVPEFEALVNELKNKLDSADAKKLEAFGSKLNRVNRNARNGVEAMRALSRSQKKLTTETQWLYEEYDH</sequence>
<reference evidence="1 2" key="1">
    <citation type="submission" date="2016-10" db="EMBL/GenBank/DDBJ databases">
        <authorList>
            <person name="de Groot N.N."/>
        </authorList>
    </citation>
    <scope>NUCLEOTIDE SEQUENCE [LARGE SCALE GENOMIC DNA]</scope>
    <source>
        <strain evidence="1 2">CGMCC 1.7031</strain>
    </source>
</reference>
<dbReference type="RefSeq" id="WP_091140391.1">
    <property type="nucleotide sequence ID" value="NZ_FMVF01000002.1"/>
</dbReference>
<evidence type="ECO:0000313" key="2">
    <source>
        <dbReference type="Proteomes" id="UP000199354"/>
    </source>
</evidence>
<keyword evidence="2" id="KW-1185">Reference proteome</keyword>
<organism evidence="1 2">
    <name type="scientific">Flavobacterium caeni</name>
    <dbReference type="NCBI Taxonomy" id="490189"/>
    <lineage>
        <taxon>Bacteria</taxon>
        <taxon>Pseudomonadati</taxon>
        <taxon>Bacteroidota</taxon>
        <taxon>Flavobacteriia</taxon>
        <taxon>Flavobacteriales</taxon>
        <taxon>Flavobacteriaceae</taxon>
        <taxon>Flavobacterium</taxon>
    </lineage>
</organism>
<protein>
    <submittedName>
        <fullName evidence="1">Uncharacterized protein</fullName>
    </submittedName>
</protein>
<evidence type="ECO:0000313" key="1">
    <source>
        <dbReference type="EMBL" id="SCX85635.1"/>
    </source>
</evidence>
<dbReference type="SUPFAM" id="SSF58113">
    <property type="entry name" value="Apolipoprotein A-I"/>
    <property type="match status" value="1"/>
</dbReference>
<dbReference type="AlphaFoldDB" id="A0A1G5B6D3"/>
<proteinExistence type="predicted"/>
<accession>A0A1G5B6D3</accession>